<evidence type="ECO:0000259" key="9">
    <source>
        <dbReference type="PROSITE" id="PS51349"/>
    </source>
</evidence>
<feature type="binding site" evidence="7">
    <location>
        <begin position="299"/>
        <end position="300"/>
    </location>
    <ligand>
        <name>FMN</name>
        <dbReference type="ChEBI" id="CHEBI:58210"/>
    </ligand>
</feature>
<feature type="binding site" evidence="7">
    <location>
        <position position="247"/>
    </location>
    <ligand>
        <name>glyoxylate</name>
        <dbReference type="ChEBI" id="CHEBI:36655"/>
    </ligand>
</feature>
<comment type="cofactor">
    <cofactor evidence="1">
        <name>FMN</name>
        <dbReference type="ChEBI" id="CHEBI:58210"/>
    </cofactor>
</comment>
<dbReference type="CDD" id="cd02809">
    <property type="entry name" value="alpha_hydroxyacid_oxid_FMN"/>
    <property type="match status" value="1"/>
</dbReference>
<evidence type="ECO:0000313" key="10">
    <source>
        <dbReference type="EMBL" id="GID12427.1"/>
    </source>
</evidence>
<feature type="binding site" evidence="7">
    <location>
        <position position="250"/>
    </location>
    <ligand>
        <name>glyoxylate</name>
        <dbReference type="ChEBI" id="CHEBI:36655"/>
    </ligand>
</feature>
<dbReference type="AlphaFoldDB" id="A0A8J3ND26"/>
<dbReference type="PROSITE" id="PS51349">
    <property type="entry name" value="FMN_HYDROXY_ACID_DH_2"/>
    <property type="match status" value="1"/>
</dbReference>
<feature type="binding site" evidence="7">
    <location>
        <position position="129"/>
    </location>
    <ligand>
        <name>FMN</name>
        <dbReference type="ChEBI" id="CHEBI:58210"/>
    </ligand>
</feature>
<dbReference type="SUPFAM" id="SSF51395">
    <property type="entry name" value="FMN-linked oxidoreductases"/>
    <property type="match status" value="1"/>
</dbReference>
<dbReference type="PANTHER" id="PTHR10578">
    <property type="entry name" value="S -2-HYDROXY-ACID OXIDASE-RELATED"/>
    <property type="match status" value="1"/>
</dbReference>
<feature type="binding site" evidence="7">
    <location>
        <position position="131"/>
    </location>
    <ligand>
        <name>glyoxylate</name>
        <dbReference type="ChEBI" id="CHEBI:36655"/>
    </ligand>
</feature>
<dbReference type="InterPro" id="IPR012133">
    <property type="entry name" value="Alpha-hydoxy_acid_DH_FMN"/>
</dbReference>
<evidence type="ECO:0000256" key="5">
    <source>
        <dbReference type="ARBA" id="ARBA00024042"/>
    </source>
</evidence>
<keyword evidence="11" id="KW-1185">Reference proteome</keyword>
<feature type="binding site" evidence="7">
    <location>
        <position position="223"/>
    </location>
    <ligand>
        <name>FMN</name>
        <dbReference type="ChEBI" id="CHEBI:58210"/>
    </ligand>
</feature>
<protein>
    <submittedName>
        <fullName evidence="10">Alpha-hydroxy-acid oxidizing enzyme</fullName>
    </submittedName>
</protein>
<comment type="similarity">
    <text evidence="5">Belongs to the FMN-dependent alpha-hydroxy acid dehydrogenase family.</text>
</comment>
<evidence type="ECO:0000256" key="1">
    <source>
        <dbReference type="ARBA" id="ARBA00001917"/>
    </source>
</evidence>
<evidence type="ECO:0000256" key="6">
    <source>
        <dbReference type="PIRSR" id="PIRSR000138-1"/>
    </source>
</evidence>
<gene>
    <name evidence="10" type="ORF">Aru02nite_33160</name>
</gene>
<evidence type="ECO:0000256" key="8">
    <source>
        <dbReference type="SAM" id="MobiDB-lite"/>
    </source>
</evidence>
<evidence type="ECO:0000256" key="2">
    <source>
        <dbReference type="ARBA" id="ARBA00022630"/>
    </source>
</evidence>
<evidence type="ECO:0000256" key="3">
    <source>
        <dbReference type="ARBA" id="ARBA00022643"/>
    </source>
</evidence>
<dbReference type="PANTHER" id="PTHR10578:SF107">
    <property type="entry name" value="2-HYDROXYACID OXIDASE 1"/>
    <property type="match status" value="1"/>
</dbReference>
<name>A0A8J3ND26_9ACTN</name>
<feature type="binding site" evidence="7">
    <location>
        <begin position="80"/>
        <end position="82"/>
    </location>
    <ligand>
        <name>FMN</name>
        <dbReference type="ChEBI" id="CHEBI:58210"/>
    </ligand>
</feature>
<proteinExistence type="inferred from homology"/>
<evidence type="ECO:0000256" key="4">
    <source>
        <dbReference type="ARBA" id="ARBA00023002"/>
    </source>
</evidence>
<dbReference type="Proteomes" id="UP000612808">
    <property type="component" value="Unassembled WGS sequence"/>
</dbReference>
<feature type="active site" description="Proton acceptor" evidence="6">
    <location>
        <position position="247"/>
    </location>
</feature>
<feature type="region of interest" description="Disordered" evidence="8">
    <location>
        <begin position="162"/>
        <end position="181"/>
    </location>
</feature>
<dbReference type="InterPro" id="IPR013785">
    <property type="entry name" value="Aldolase_TIM"/>
</dbReference>
<feature type="domain" description="FMN hydroxy acid dehydrogenase" evidence="9">
    <location>
        <begin position="1"/>
        <end position="350"/>
    </location>
</feature>
<dbReference type="FunFam" id="3.20.20.70:FF:000029">
    <property type="entry name" value="L-lactate dehydrogenase"/>
    <property type="match status" value="1"/>
</dbReference>
<dbReference type="GO" id="GO:0016614">
    <property type="term" value="F:oxidoreductase activity, acting on CH-OH group of donors"/>
    <property type="evidence" value="ECO:0007669"/>
    <property type="project" value="UniProtKB-ARBA"/>
</dbReference>
<feature type="binding site" evidence="7">
    <location>
        <position position="245"/>
    </location>
    <ligand>
        <name>FMN</name>
        <dbReference type="ChEBI" id="CHEBI:58210"/>
    </ligand>
</feature>
<dbReference type="Pfam" id="PF01070">
    <property type="entry name" value="FMN_dh"/>
    <property type="match status" value="1"/>
</dbReference>
<evidence type="ECO:0000313" key="11">
    <source>
        <dbReference type="Proteomes" id="UP000612808"/>
    </source>
</evidence>
<feature type="binding site" evidence="7">
    <location>
        <begin position="276"/>
        <end position="280"/>
    </location>
    <ligand>
        <name>FMN</name>
        <dbReference type="ChEBI" id="CHEBI:58210"/>
    </ligand>
</feature>
<dbReference type="GO" id="GO:0010181">
    <property type="term" value="F:FMN binding"/>
    <property type="evidence" value="ECO:0007669"/>
    <property type="project" value="InterPro"/>
</dbReference>
<dbReference type="InterPro" id="IPR008259">
    <property type="entry name" value="FMN_hydac_DH_AS"/>
</dbReference>
<dbReference type="InterPro" id="IPR037396">
    <property type="entry name" value="FMN_HAD"/>
</dbReference>
<dbReference type="EMBL" id="BOMB01000019">
    <property type="protein sequence ID" value="GID12427.1"/>
    <property type="molecule type" value="Genomic_DNA"/>
</dbReference>
<dbReference type="PIRSF" id="PIRSF000138">
    <property type="entry name" value="Al-hdrx_acd_dh"/>
    <property type="match status" value="1"/>
</dbReference>
<accession>A0A8J3ND26</accession>
<evidence type="ECO:0000256" key="7">
    <source>
        <dbReference type="PIRSR" id="PIRSR000138-2"/>
    </source>
</evidence>
<keyword evidence="3 7" id="KW-0288">FMN</keyword>
<comment type="caution">
    <text evidence="10">The sequence shown here is derived from an EMBL/GenBank/DDBJ whole genome shotgun (WGS) entry which is preliminary data.</text>
</comment>
<dbReference type="InterPro" id="IPR000262">
    <property type="entry name" value="FMN-dep_DH"/>
</dbReference>
<dbReference type="PROSITE" id="PS00557">
    <property type="entry name" value="FMN_HYDROXY_ACID_DH_1"/>
    <property type="match status" value="1"/>
</dbReference>
<keyword evidence="4" id="KW-0560">Oxidoreductase</keyword>
<reference evidence="10" key="1">
    <citation type="submission" date="2021-01" db="EMBL/GenBank/DDBJ databases">
        <title>Whole genome shotgun sequence of Actinocatenispora rupis NBRC 107355.</title>
        <authorList>
            <person name="Komaki H."/>
            <person name="Tamura T."/>
        </authorList>
    </citation>
    <scope>NUCLEOTIDE SEQUENCE</scope>
    <source>
        <strain evidence="10">NBRC 107355</strain>
    </source>
</reference>
<feature type="binding site" evidence="7">
    <location>
        <position position="157"/>
    </location>
    <ligand>
        <name>FMN</name>
        <dbReference type="ChEBI" id="CHEBI:58210"/>
    </ligand>
</feature>
<keyword evidence="2 7" id="KW-0285">Flavoprotein</keyword>
<dbReference type="Gene3D" id="3.20.20.70">
    <property type="entry name" value="Aldolase class I"/>
    <property type="match status" value="1"/>
</dbReference>
<organism evidence="10 11">
    <name type="scientific">Actinocatenispora rupis</name>
    <dbReference type="NCBI Taxonomy" id="519421"/>
    <lineage>
        <taxon>Bacteria</taxon>
        <taxon>Bacillati</taxon>
        <taxon>Actinomycetota</taxon>
        <taxon>Actinomycetes</taxon>
        <taxon>Micromonosporales</taxon>
        <taxon>Micromonosporaceae</taxon>
        <taxon>Actinocatenispora</taxon>
    </lineage>
</organism>
<sequence length="350" mass="36402">MLCVVTESISSLRDRAEQVLPPATWDFVAAGAGRESTVTGNEAAWDRWWLRPRTMVDVGTVDTATTVLGGPVATPVLLAPAGRQRALHPDGEVAVAAAAGAAGTVYCLATSATTDLHDLAGLPGRRWLQLYVSEDREQTRRVVENAAAAGYERIVLTLDRPVEGNRPRSRRHGTLGPLPPGAAVTTHLGDGSTRAHVPSRWDRSLTWADLDWLTALGLPLTVKGVLRADDAVRAAGHGADSIVVSNHGGRQLDGTVPTAVALPEVAAAVDVPVLVDGGIRTGGAVFRALALGADAVLVGRPYLWGLAAAGEAGVRAVLDTLTAELRDTMTLAGCPTIADITADLLTPATC</sequence>
<feature type="binding site" evidence="7">
    <location>
        <position position="166"/>
    </location>
    <ligand>
        <name>glyoxylate</name>
        <dbReference type="ChEBI" id="CHEBI:36655"/>
    </ligand>
</feature>